<dbReference type="EMBL" id="SYUV01000060">
    <property type="protein sequence ID" value="TKF29226.1"/>
    <property type="molecule type" value="Genomic_DNA"/>
</dbReference>
<dbReference type="Gene3D" id="3.40.50.300">
    <property type="entry name" value="P-loop containing nucleotide triphosphate hydrolases"/>
    <property type="match status" value="1"/>
</dbReference>
<protein>
    <submittedName>
        <fullName evidence="1">Transposase</fullName>
    </submittedName>
</protein>
<dbReference type="AlphaFoldDB" id="A0A4U1Z7X0"/>
<gene>
    <name evidence="1" type="ORF">FCV50_16730</name>
</gene>
<evidence type="ECO:0000313" key="2">
    <source>
        <dbReference type="Proteomes" id="UP000307574"/>
    </source>
</evidence>
<name>A0A4U1Z7X0_9VIBR</name>
<dbReference type="InterPro" id="IPR027417">
    <property type="entry name" value="P-loop_NTPase"/>
</dbReference>
<accession>A0A4U1Z7X0</accession>
<proteinExistence type="predicted"/>
<evidence type="ECO:0000313" key="1">
    <source>
        <dbReference type="EMBL" id="TKF29226.1"/>
    </source>
</evidence>
<organism evidence="1 2">
    <name type="scientific">Vibrio kanaloae</name>
    <dbReference type="NCBI Taxonomy" id="170673"/>
    <lineage>
        <taxon>Bacteria</taxon>
        <taxon>Pseudomonadati</taxon>
        <taxon>Pseudomonadota</taxon>
        <taxon>Gammaproteobacteria</taxon>
        <taxon>Vibrionales</taxon>
        <taxon>Vibrionaceae</taxon>
        <taxon>Vibrio</taxon>
    </lineage>
</organism>
<reference evidence="1 2" key="1">
    <citation type="submission" date="2019-04" db="EMBL/GenBank/DDBJ databases">
        <title>A reverse ecology approach based on a biological definition of microbial populations.</title>
        <authorList>
            <person name="Arevalo P."/>
            <person name="Vaninsberghe D."/>
            <person name="Elsherbini J."/>
            <person name="Gore J."/>
            <person name="Polz M."/>
        </authorList>
    </citation>
    <scope>NUCLEOTIDE SEQUENCE [LARGE SCALE GENOMIC DNA]</scope>
    <source>
        <strain evidence="1 2">10N.261.46.F4</strain>
    </source>
</reference>
<dbReference type="RefSeq" id="WP_136980880.1">
    <property type="nucleotide sequence ID" value="NZ_SYUV01000060.1"/>
</dbReference>
<dbReference type="Proteomes" id="UP000307574">
    <property type="component" value="Unassembled WGS sequence"/>
</dbReference>
<dbReference type="PANTHER" id="PTHR35894:SF1">
    <property type="entry name" value="PHOSPHORIBULOKINASE _ URIDINE KINASE FAMILY"/>
    <property type="match status" value="1"/>
</dbReference>
<dbReference type="InterPro" id="IPR008868">
    <property type="entry name" value="TniB"/>
</dbReference>
<dbReference type="PANTHER" id="PTHR35894">
    <property type="entry name" value="GENERAL SECRETION PATHWAY PROTEIN A-RELATED"/>
    <property type="match status" value="1"/>
</dbReference>
<dbReference type="Pfam" id="PF05621">
    <property type="entry name" value="TniB"/>
    <property type="match status" value="1"/>
</dbReference>
<dbReference type="InterPro" id="IPR052026">
    <property type="entry name" value="ExeA_AAA_ATPase_DNA-bind"/>
</dbReference>
<dbReference type="SUPFAM" id="SSF52540">
    <property type="entry name" value="P-loop containing nucleoside triphosphate hydrolases"/>
    <property type="match status" value="1"/>
</dbReference>
<sequence length="355" mass="40543">MNILSDRQIEQYTSFRECFLEYPQLTEIYNVLDRMVLNSSLGGEQESLLLTGDTGVGKTAMIDNYVARFAAKGSRWTEMPVLKTRIPSKVREQNTLERLLIDLDSRASSRRRRPYKEGALEQGVIKSLIEKKVKLVIVNEVQELMEFKDANERQTIANTFKMISEEAQVSFVLVGMPYATMLAEEDQWNSRLGWKRHLSYFQLSKLSEADNKSYIPDAEGKRHFASFVAGLAGRMGFEKRPNLTGDEILLPLFSVCRGECRVLKHFLADALLNALQTSKDTIDKPLLSACFDTKYPYAKQNPFECKLTELKLVELKTETSYNKGAQFKEDRLIGRSFTDLLPVHMLLSKTPLKAQ</sequence>
<comment type="caution">
    <text evidence="1">The sequence shown here is derived from an EMBL/GenBank/DDBJ whole genome shotgun (WGS) entry which is preliminary data.</text>
</comment>